<evidence type="ECO:0000313" key="1">
    <source>
        <dbReference type="EMBL" id="SSD60140.1"/>
    </source>
</evidence>
<keyword evidence="2" id="KW-1185">Reference proteome</keyword>
<sequence length="196" mass="22843">MSSILIKTITTPALSLITNNVITNTSKCFHTNIILKSKAISQTVIIPPKAIIQRYSLNNTNTFNNTTETEYKQLPEDSQYIEKFYDELETFQLFLKSELHKSFSDFEDSPQELVFELEKYIQMELLPRHTKLCDDDIKSTFKFPTMGDKLVIDRFLDFLHNVNITLVLNGGHTFIFDIIIQSKKSFDEFQKQQKTK</sequence>
<dbReference type="Pfam" id="PF17315">
    <property type="entry name" value="FMP23"/>
    <property type="match status" value="1"/>
</dbReference>
<reference evidence="2" key="1">
    <citation type="submission" date="2018-06" db="EMBL/GenBank/DDBJ databases">
        <authorList>
            <person name="Guldener U."/>
        </authorList>
    </citation>
    <scope>NUCLEOTIDE SEQUENCE [LARGE SCALE GENOMIC DNA]</scope>
    <source>
        <strain evidence="2">UTAD17</strain>
    </source>
</reference>
<dbReference type="OrthoDB" id="4029988at2759"/>
<organism evidence="1 2">
    <name type="scientific">Saccharomycodes ludwigii</name>
    <dbReference type="NCBI Taxonomy" id="36035"/>
    <lineage>
        <taxon>Eukaryota</taxon>
        <taxon>Fungi</taxon>
        <taxon>Dikarya</taxon>
        <taxon>Ascomycota</taxon>
        <taxon>Saccharomycotina</taxon>
        <taxon>Saccharomycetes</taxon>
        <taxon>Saccharomycodales</taxon>
        <taxon>Saccharomycodaceae</taxon>
        <taxon>Saccharomycodes</taxon>
    </lineage>
</organism>
<name>A0A376B7P1_9ASCO</name>
<dbReference type="AlphaFoldDB" id="A0A376B7P1"/>
<dbReference type="EMBL" id="UFAJ01000280">
    <property type="protein sequence ID" value="SSD60140.1"/>
    <property type="molecule type" value="Genomic_DNA"/>
</dbReference>
<evidence type="ECO:0000313" key="2">
    <source>
        <dbReference type="Proteomes" id="UP000262825"/>
    </source>
</evidence>
<protein>
    <submittedName>
        <fullName evidence="1">Related to Protein FMP23, mitochondrial</fullName>
    </submittedName>
</protein>
<accession>A0A376B7P1</accession>
<dbReference type="VEuPathDB" id="FungiDB:SCODWIG_01901"/>
<proteinExistence type="predicted"/>
<dbReference type="Proteomes" id="UP000262825">
    <property type="component" value="Unassembled WGS sequence"/>
</dbReference>
<dbReference type="InterPro" id="IPR035283">
    <property type="entry name" value="Fmp23"/>
</dbReference>
<gene>
    <name evidence="1" type="ORF">SCODWIG_01901</name>
</gene>